<organism evidence="5 6">
    <name type="scientific">Caerostris darwini</name>
    <dbReference type="NCBI Taxonomy" id="1538125"/>
    <lineage>
        <taxon>Eukaryota</taxon>
        <taxon>Metazoa</taxon>
        <taxon>Ecdysozoa</taxon>
        <taxon>Arthropoda</taxon>
        <taxon>Chelicerata</taxon>
        <taxon>Arachnida</taxon>
        <taxon>Araneae</taxon>
        <taxon>Araneomorphae</taxon>
        <taxon>Entelegynae</taxon>
        <taxon>Araneoidea</taxon>
        <taxon>Araneidae</taxon>
        <taxon>Caerostris</taxon>
    </lineage>
</organism>
<keyword evidence="6" id="KW-1185">Reference proteome</keyword>
<dbReference type="GO" id="GO:0005829">
    <property type="term" value="C:cytosol"/>
    <property type="evidence" value="ECO:0007669"/>
    <property type="project" value="TreeGrafter"/>
</dbReference>
<proteinExistence type="inferred from homology"/>
<evidence type="ECO:0000256" key="3">
    <source>
        <dbReference type="ARBA" id="ARBA00022840"/>
    </source>
</evidence>
<evidence type="ECO:0000313" key="5">
    <source>
        <dbReference type="EMBL" id="GIY09344.1"/>
    </source>
</evidence>
<keyword evidence="3" id="KW-0067">ATP-binding</keyword>
<dbReference type="Gene3D" id="3.90.640.10">
    <property type="entry name" value="Actin, Chain A, domain 4"/>
    <property type="match status" value="1"/>
</dbReference>
<feature type="region of interest" description="Disordered" evidence="4">
    <location>
        <begin position="754"/>
        <end position="812"/>
    </location>
</feature>
<dbReference type="FunFam" id="3.30.420.40:FF:000171">
    <property type="entry name" value="Heat shock 70 kDa protein 4"/>
    <property type="match status" value="2"/>
</dbReference>
<dbReference type="InterPro" id="IPR029048">
    <property type="entry name" value="HSP70_C_sf"/>
</dbReference>
<evidence type="ECO:0000256" key="2">
    <source>
        <dbReference type="ARBA" id="ARBA00022741"/>
    </source>
</evidence>
<protein>
    <submittedName>
        <fullName evidence="5">97 kDa heat shock protein</fullName>
    </submittedName>
</protein>
<dbReference type="InterPro" id="IPR043129">
    <property type="entry name" value="ATPase_NBD"/>
</dbReference>
<dbReference type="Gene3D" id="3.30.420.40">
    <property type="match status" value="2"/>
</dbReference>
<evidence type="ECO:0000256" key="4">
    <source>
        <dbReference type="SAM" id="MobiDB-lite"/>
    </source>
</evidence>
<keyword evidence="2" id="KW-0547">Nucleotide-binding</keyword>
<dbReference type="InterPro" id="IPR013126">
    <property type="entry name" value="Hsp_70_fam"/>
</dbReference>
<dbReference type="PANTHER" id="PTHR45639">
    <property type="entry name" value="HSC70CB, ISOFORM G-RELATED"/>
    <property type="match status" value="1"/>
</dbReference>
<dbReference type="Gene3D" id="1.20.1270.10">
    <property type="match status" value="1"/>
</dbReference>
<reference evidence="5 6" key="1">
    <citation type="submission" date="2021-06" db="EMBL/GenBank/DDBJ databases">
        <title>Caerostris darwini draft genome.</title>
        <authorList>
            <person name="Kono N."/>
            <person name="Arakawa K."/>
        </authorList>
    </citation>
    <scope>NUCLEOTIDE SEQUENCE [LARGE SCALE GENOMIC DNA]</scope>
</reference>
<dbReference type="SUPFAM" id="SSF100920">
    <property type="entry name" value="Heat shock protein 70kD (HSP70), peptide-binding domain"/>
    <property type="match status" value="1"/>
</dbReference>
<accession>A0AAV4QKG7</accession>
<sequence>MSVVGLDIGNDTCYIAVAKSGGIEVIDNEYSLRVTPSYVGFSDKSRDIGITAKTKLVQNINNTAFGFKTILGKRFDDSSKDLSYLPFSVTELPSGEYGIKVKYLHEEVVFSIQQIMAMLITKLKTITESKLRTKVRECVLSVPIHYTNAQRRALLDAAEIVDLKVLKLINEPTAVALSYGFYRQHLFDEPKTVIFVDLGQSALTVTACVFTKDKLKILGSVWNTNVGGRDFDGVLVKHFANEFKNRYAMDVLSNKKAMMLLMLECESLKKQMSMYSRELELSIECFMDDKDVRGKMKREMFEELASHIFLDIEKTMRALLLQTSLNKDDVHEIQIVGGSCRIPALKKIIQQVFGQYPQATLNQDEAVARGCALQCAFLSPTLKTKDFLIEDIQPFAINALCCRADVADEIEIFPRFHKAPASKLVTYSFKIPFSLEILYPDKLDKISCVGRYAFSDVPSEFNDDSDAKIKIKMSLDIHGIFSVSSATLIIKQKESNDANSKQLVSVDTKAVTEDNMELNEEGMQDNSSEQMETELDSKSIEATKSFELGIEKYVQCLSKSQLNNFIQKEKEMINVDIQEKKMADLRNVVEEYVYFAREKLSKELINYLTENERSKFLLILSDTETWLYDYENPQEADYSRRLTDMKENIEPILQWYSLYEDSKAALLEFQKLLESFSSVMRCLPQEKHPRVDSTDLATLNDLWKQGNEYFIHWSQKLSEVKRYGEMPISSKNILGEVNEYRAKIQSIINKPEQEECVAGGDSSEDPNQTPGEPREDISTNLQSKEEYQSTSEKDSVGGQSTKEDQFCAMKTD</sequence>
<dbReference type="EMBL" id="BPLQ01004608">
    <property type="protein sequence ID" value="GIY09344.1"/>
    <property type="molecule type" value="Genomic_DNA"/>
</dbReference>
<feature type="compositionally biased region" description="Basic and acidic residues" evidence="4">
    <location>
        <begin position="772"/>
        <end position="812"/>
    </location>
</feature>
<comment type="similarity">
    <text evidence="1">Belongs to the heat shock protein 70 family.</text>
</comment>
<dbReference type="SUPFAM" id="SSF100934">
    <property type="entry name" value="Heat shock protein 70kD (HSP70), C-terminal subdomain"/>
    <property type="match status" value="1"/>
</dbReference>
<comment type="caution">
    <text evidence="5">The sequence shown here is derived from an EMBL/GenBank/DDBJ whole genome shotgun (WGS) entry which is preliminary data.</text>
</comment>
<dbReference type="GO" id="GO:0005634">
    <property type="term" value="C:nucleus"/>
    <property type="evidence" value="ECO:0007669"/>
    <property type="project" value="TreeGrafter"/>
</dbReference>
<evidence type="ECO:0000256" key="1">
    <source>
        <dbReference type="ARBA" id="ARBA00007381"/>
    </source>
</evidence>
<gene>
    <name evidence="5" type="ORF">CDAR_276111</name>
</gene>
<dbReference type="InterPro" id="IPR029047">
    <property type="entry name" value="HSP70_peptide-bd_sf"/>
</dbReference>
<dbReference type="Gene3D" id="3.30.30.30">
    <property type="match status" value="1"/>
</dbReference>
<dbReference type="GO" id="GO:0140662">
    <property type="term" value="F:ATP-dependent protein folding chaperone"/>
    <property type="evidence" value="ECO:0007669"/>
    <property type="project" value="InterPro"/>
</dbReference>
<dbReference type="PANTHER" id="PTHR45639:SF4">
    <property type="entry name" value="HSC70CB, ISOFORM G"/>
    <property type="match status" value="1"/>
</dbReference>
<dbReference type="PRINTS" id="PR00301">
    <property type="entry name" value="HEATSHOCK70"/>
</dbReference>
<keyword evidence="5" id="KW-0346">Stress response</keyword>
<evidence type="ECO:0000313" key="6">
    <source>
        <dbReference type="Proteomes" id="UP001054837"/>
    </source>
</evidence>
<dbReference type="SUPFAM" id="SSF53067">
    <property type="entry name" value="Actin-like ATPase domain"/>
    <property type="match status" value="2"/>
</dbReference>
<name>A0AAV4QKG7_9ARAC</name>
<dbReference type="GO" id="GO:0005524">
    <property type="term" value="F:ATP binding"/>
    <property type="evidence" value="ECO:0007669"/>
    <property type="project" value="UniProtKB-KW"/>
</dbReference>
<dbReference type="Pfam" id="PF00012">
    <property type="entry name" value="HSP70"/>
    <property type="match status" value="1"/>
</dbReference>
<dbReference type="FunFam" id="3.90.640.10:FF:000004">
    <property type="entry name" value="Heat shock 70 kDa protein 4"/>
    <property type="match status" value="1"/>
</dbReference>
<dbReference type="Gene3D" id="2.60.34.10">
    <property type="entry name" value="Substrate Binding Domain Of DNAk, Chain A, domain 1"/>
    <property type="match status" value="1"/>
</dbReference>
<dbReference type="Proteomes" id="UP001054837">
    <property type="component" value="Unassembled WGS sequence"/>
</dbReference>
<dbReference type="AlphaFoldDB" id="A0AAV4QKG7"/>